<proteinExistence type="predicted"/>
<evidence type="ECO:0000313" key="2">
    <source>
        <dbReference type="Proteomes" id="UP000828941"/>
    </source>
</evidence>
<comment type="caution">
    <text evidence="1">The sequence shown here is derived from an EMBL/GenBank/DDBJ whole genome shotgun (WGS) entry which is preliminary data.</text>
</comment>
<keyword evidence="2" id="KW-1185">Reference proteome</keyword>
<name>A0ACB9KU16_BAUVA</name>
<sequence length="142" mass="15336">MEYQSDKKMHDKDESAPMEQLAETRHSNIGEQDILKNDKRSSGDDDAGKKSVDWKGGEHDGKGASHEESEVNMEGEATISPDDVIRAGGFGARDDIGCFLPVASDSTDLEASILDARDYEEPQAQGEGSRPGLGWSGTKHGE</sequence>
<dbReference type="EMBL" id="CM039438">
    <property type="protein sequence ID" value="KAI4300824.1"/>
    <property type="molecule type" value="Genomic_DNA"/>
</dbReference>
<protein>
    <submittedName>
        <fullName evidence="1">Uncharacterized protein</fullName>
    </submittedName>
</protein>
<reference evidence="1 2" key="1">
    <citation type="journal article" date="2022" name="DNA Res.">
        <title>Chromosomal-level genome assembly of the orchid tree Bauhinia variegata (Leguminosae; Cercidoideae) supports the allotetraploid origin hypothesis of Bauhinia.</title>
        <authorList>
            <person name="Zhong Y."/>
            <person name="Chen Y."/>
            <person name="Zheng D."/>
            <person name="Pang J."/>
            <person name="Liu Y."/>
            <person name="Luo S."/>
            <person name="Meng S."/>
            <person name="Qian L."/>
            <person name="Wei D."/>
            <person name="Dai S."/>
            <person name="Zhou R."/>
        </authorList>
    </citation>
    <scope>NUCLEOTIDE SEQUENCE [LARGE SCALE GENOMIC DNA]</scope>
    <source>
        <strain evidence="1">BV-YZ2020</strain>
    </source>
</reference>
<gene>
    <name evidence="1" type="ORF">L6164_034158</name>
</gene>
<accession>A0ACB9KU16</accession>
<dbReference type="Proteomes" id="UP000828941">
    <property type="component" value="Chromosome 13"/>
</dbReference>
<organism evidence="1 2">
    <name type="scientific">Bauhinia variegata</name>
    <name type="common">Purple orchid tree</name>
    <name type="synonym">Phanera variegata</name>
    <dbReference type="NCBI Taxonomy" id="167791"/>
    <lineage>
        <taxon>Eukaryota</taxon>
        <taxon>Viridiplantae</taxon>
        <taxon>Streptophyta</taxon>
        <taxon>Embryophyta</taxon>
        <taxon>Tracheophyta</taxon>
        <taxon>Spermatophyta</taxon>
        <taxon>Magnoliopsida</taxon>
        <taxon>eudicotyledons</taxon>
        <taxon>Gunneridae</taxon>
        <taxon>Pentapetalae</taxon>
        <taxon>rosids</taxon>
        <taxon>fabids</taxon>
        <taxon>Fabales</taxon>
        <taxon>Fabaceae</taxon>
        <taxon>Cercidoideae</taxon>
        <taxon>Cercideae</taxon>
        <taxon>Bauhiniinae</taxon>
        <taxon>Bauhinia</taxon>
    </lineage>
</organism>
<evidence type="ECO:0000313" key="1">
    <source>
        <dbReference type="EMBL" id="KAI4300824.1"/>
    </source>
</evidence>